<keyword evidence="3" id="KW-0663">Pyridoxal phosphate</keyword>
<feature type="non-terminal residue" evidence="5">
    <location>
        <position position="1"/>
    </location>
</feature>
<name>A0A382CEZ9_9ZZZZ</name>
<dbReference type="EMBL" id="UINC01034179">
    <property type="protein sequence ID" value="SVB24620.1"/>
    <property type="molecule type" value="Genomic_DNA"/>
</dbReference>
<dbReference type="InterPro" id="IPR015421">
    <property type="entry name" value="PyrdxlP-dep_Trfase_major"/>
</dbReference>
<dbReference type="Gene3D" id="3.90.1150.10">
    <property type="entry name" value="Aspartate Aminotransferase, domain 1"/>
    <property type="match status" value="1"/>
</dbReference>
<dbReference type="InterPro" id="IPR015422">
    <property type="entry name" value="PyrdxlP-dep_Trfase_small"/>
</dbReference>
<evidence type="ECO:0000256" key="2">
    <source>
        <dbReference type="ARBA" id="ARBA00022679"/>
    </source>
</evidence>
<dbReference type="SUPFAM" id="SSF53383">
    <property type="entry name" value="PLP-dependent transferases"/>
    <property type="match status" value="1"/>
</dbReference>
<dbReference type="InterPro" id="IPR050106">
    <property type="entry name" value="HistidinolP_aminotransfase"/>
</dbReference>
<protein>
    <recommendedName>
        <fullName evidence="4">Aminotransferase class I/classII large domain-containing protein</fullName>
    </recommendedName>
</protein>
<proteinExistence type="predicted"/>
<evidence type="ECO:0000256" key="1">
    <source>
        <dbReference type="ARBA" id="ARBA00022576"/>
    </source>
</evidence>
<evidence type="ECO:0000313" key="5">
    <source>
        <dbReference type="EMBL" id="SVB24620.1"/>
    </source>
</evidence>
<dbReference type="InterPro" id="IPR015424">
    <property type="entry name" value="PyrdxlP-dep_Trfase"/>
</dbReference>
<dbReference type="Pfam" id="PF00155">
    <property type="entry name" value="Aminotran_1_2"/>
    <property type="match status" value="1"/>
</dbReference>
<dbReference type="PANTHER" id="PTHR43643">
    <property type="entry name" value="HISTIDINOL-PHOSPHATE AMINOTRANSFERASE 2"/>
    <property type="match status" value="1"/>
</dbReference>
<dbReference type="CDD" id="cd00609">
    <property type="entry name" value="AAT_like"/>
    <property type="match status" value="1"/>
</dbReference>
<organism evidence="5">
    <name type="scientific">marine metagenome</name>
    <dbReference type="NCBI Taxonomy" id="408172"/>
    <lineage>
        <taxon>unclassified sequences</taxon>
        <taxon>metagenomes</taxon>
        <taxon>ecological metagenomes</taxon>
    </lineage>
</organism>
<dbReference type="InterPro" id="IPR004839">
    <property type="entry name" value="Aminotransferase_I/II_large"/>
</dbReference>
<dbReference type="GO" id="GO:0008483">
    <property type="term" value="F:transaminase activity"/>
    <property type="evidence" value="ECO:0007669"/>
    <property type="project" value="UniProtKB-KW"/>
</dbReference>
<dbReference type="Gene3D" id="3.40.640.10">
    <property type="entry name" value="Type I PLP-dependent aspartate aminotransferase-like (Major domain)"/>
    <property type="match status" value="1"/>
</dbReference>
<accession>A0A382CEZ9</accession>
<evidence type="ECO:0000256" key="3">
    <source>
        <dbReference type="ARBA" id="ARBA00022898"/>
    </source>
</evidence>
<dbReference type="GO" id="GO:0030170">
    <property type="term" value="F:pyridoxal phosphate binding"/>
    <property type="evidence" value="ECO:0007669"/>
    <property type="project" value="InterPro"/>
</dbReference>
<feature type="domain" description="Aminotransferase class I/classII large" evidence="4">
    <location>
        <begin position="27"/>
        <end position="301"/>
    </location>
</feature>
<dbReference type="PANTHER" id="PTHR43643:SF3">
    <property type="entry name" value="HISTIDINOL-PHOSPHATE AMINOTRANSFERASE"/>
    <property type="match status" value="1"/>
</dbReference>
<gene>
    <name evidence="5" type="ORF">METZ01_LOCUS177474</name>
</gene>
<dbReference type="AlphaFoldDB" id="A0A382CEZ9"/>
<evidence type="ECO:0000259" key="4">
    <source>
        <dbReference type="Pfam" id="PF00155"/>
    </source>
</evidence>
<keyword evidence="1" id="KW-0032">Aminotransferase</keyword>
<sequence length="309" mass="34214">EIAIAEAFGLDYTPPRRVSGQPTKAGLILLAAGSGQVLHSLGLAYFEKAGDEMVAAVPSYGSIERSWEEYGGVVHRVPLKNYTHDLDGMLKKVHAGTKMVAICNPNNPTGTIVPYKDLEAFIDAVPKSVLVVVDEAYVEFVADDNYQTSIGLASTRDNVISVRTFSKIFGLAGVRVGYAIAHPDINQKLSKYHYNNGISLYGKVAAEAALTDYSHKHNSRQLAIDVKQYFEDEFEAMGLEYIRSESSFMLVNLKRDARPIGRALSQRRISVSDAERRWDMKGWMRVSVGTKEESETFITALREILTTTL</sequence>
<reference evidence="5" key="1">
    <citation type="submission" date="2018-05" db="EMBL/GenBank/DDBJ databases">
        <authorList>
            <person name="Lanie J.A."/>
            <person name="Ng W.-L."/>
            <person name="Kazmierczak K.M."/>
            <person name="Andrzejewski T.M."/>
            <person name="Davidsen T.M."/>
            <person name="Wayne K.J."/>
            <person name="Tettelin H."/>
            <person name="Glass J.I."/>
            <person name="Rusch D."/>
            <person name="Podicherti R."/>
            <person name="Tsui H.-C.T."/>
            <person name="Winkler M.E."/>
        </authorList>
    </citation>
    <scope>NUCLEOTIDE SEQUENCE</scope>
</reference>
<keyword evidence="2" id="KW-0808">Transferase</keyword>